<feature type="domain" description="Effector-associated" evidence="2">
    <location>
        <begin position="29"/>
        <end position="108"/>
    </location>
</feature>
<evidence type="ECO:0000259" key="2">
    <source>
        <dbReference type="Pfam" id="PF19955"/>
    </source>
</evidence>
<dbReference type="PATRIC" id="fig|1502723.3.peg.4207"/>
<feature type="compositionally biased region" description="Low complexity" evidence="1">
    <location>
        <begin position="379"/>
        <end position="402"/>
    </location>
</feature>
<dbReference type="InterPro" id="IPR045430">
    <property type="entry name" value="EAD1"/>
</dbReference>
<gene>
    <name evidence="3" type="ORF">FF36_00954</name>
</gene>
<dbReference type="InterPro" id="IPR029787">
    <property type="entry name" value="Nucleotide_cyclase"/>
</dbReference>
<dbReference type="Proteomes" id="UP000032545">
    <property type="component" value="Unassembled WGS sequence"/>
</dbReference>
<comment type="caution">
    <text evidence="3">The sequence shown here is derived from an EMBL/GenBank/DDBJ whole genome shotgun (WGS) entry which is preliminary data.</text>
</comment>
<keyword evidence="4" id="KW-1185">Reference proteome</keyword>
<dbReference type="SUPFAM" id="SSF55073">
    <property type="entry name" value="Nucleotide cyclase"/>
    <property type="match status" value="1"/>
</dbReference>
<sequence length="439" mass="45769">MIAEIAPAGGGLSAPAASWNRFGGLVTQRLSEVEIWALADAFDTNSKAKRLLVRAGLTRGRVPELVGAPYDFWSEISELLENGVLVDGRARLLAAAAEAFPASEVFGAHRGPASSPLDVDAPRDILPAVGGRGRSAAGMPEQVSLFFLDARRYSRRGMLDQLDWRAALQEIVAAAVAGLRLPAESIRLRQDQGDGFLIAVAGSVAKAYLASDFVRELQIAQRVYNNGREPDSRLRLRMSLHHGDVIIDGTGAPGNAVVIAARLIDAPQVRGILERYPDADLVLALSPEYFRDTAAERLRDLDPAKFREIDVSVGDKYTGTAWVTLPGHPANPPLDEDPAAALAADAPAGAVPSLPGAATLPAGDPRGDTPNMAEPPGVPEDAASAVAAEGAGTVAAPASSGSGATGQAGGDEGHRRIGILRGRGKRSASPPPFPGGRRA</sequence>
<feature type="compositionally biased region" description="Pro residues" evidence="1">
    <location>
        <begin position="429"/>
        <end position="439"/>
    </location>
</feature>
<name>A0A0D8BKF0_9ACTN</name>
<evidence type="ECO:0000256" key="1">
    <source>
        <dbReference type="SAM" id="MobiDB-lite"/>
    </source>
</evidence>
<proteinExistence type="predicted"/>
<dbReference type="EMBL" id="JYFN01000005">
    <property type="protein sequence ID" value="KJE24580.1"/>
    <property type="molecule type" value="Genomic_DNA"/>
</dbReference>
<dbReference type="Pfam" id="PF19955">
    <property type="entry name" value="EAD1"/>
    <property type="match status" value="1"/>
</dbReference>
<protein>
    <recommendedName>
        <fullName evidence="2">Effector-associated domain-containing protein</fullName>
    </recommendedName>
</protein>
<evidence type="ECO:0000313" key="4">
    <source>
        <dbReference type="Proteomes" id="UP000032545"/>
    </source>
</evidence>
<feature type="compositionally biased region" description="Basic residues" evidence="1">
    <location>
        <begin position="416"/>
        <end position="426"/>
    </location>
</feature>
<dbReference type="Gene3D" id="3.30.70.1230">
    <property type="entry name" value="Nucleotide cyclase"/>
    <property type="match status" value="1"/>
</dbReference>
<reference evidence="3 4" key="2">
    <citation type="journal article" date="2016" name="Genome Announc.">
        <title>Permanent Draft Genome Sequences for Two Variants of Frankia sp. Strain CpI1, the First Frankia Strain Isolated from Root Nodules of Comptonia peregrina.</title>
        <authorList>
            <person name="Oshone R."/>
            <person name="Hurst S.G.IV."/>
            <person name="Abebe-Akele F."/>
            <person name="Simpson S."/>
            <person name="Morris K."/>
            <person name="Thomas W.K."/>
            <person name="Tisa L.S."/>
        </authorList>
    </citation>
    <scope>NUCLEOTIDE SEQUENCE [LARGE SCALE GENOMIC DNA]</scope>
    <source>
        <strain evidence="4">CpI1-S</strain>
    </source>
</reference>
<organism evidence="3 4">
    <name type="scientific">Frankia torreyi</name>
    <dbReference type="NCBI Taxonomy" id="1856"/>
    <lineage>
        <taxon>Bacteria</taxon>
        <taxon>Bacillati</taxon>
        <taxon>Actinomycetota</taxon>
        <taxon>Actinomycetes</taxon>
        <taxon>Frankiales</taxon>
        <taxon>Frankiaceae</taxon>
        <taxon>Frankia</taxon>
    </lineage>
</organism>
<feature type="region of interest" description="Disordered" evidence="1">
    <location>
        <begin position="350"/>
        <end position="439"/>
    </location>
</feature>
<dbReference type="AlphaFoldDB" id="A0A0D8BKF0"/>
<reference evidence="4" key="1">
    <citation type="submission" date="2015-02" db="EMBL/GenBank/DDBJ databases">
        <title>Draft Genome of Frankia sp. CpI1-S.</title>
        <authorList>
            <person name="Oshone R.T."/>
            <person name="Ngom M."/>
            <person name="Ghodhbane-Gtari F."/>
            <person name="Gtari M."/>
            <person name="Morris K."/>
            <person name="Thomas K."/>
            <person name="Sen A."/>
            <person name="Tisa L.S."/>
        </authorList>
    </citation>
    <scope>NUCLEOTIDE SEQUENCE [LARGE SCALE GENOMIC DNA]</scope>
    <source>
        <strain evidence="4">CpI1-S</strain>
    </source>
</reference>
<evidence type="ECO:0000313" key="3">
    <source>
        <dbReference type="EMBL" id="KJE24580.1"/>
    </source>
</evidence>
<accession>A0A0D8BKF0</accession>